<dbReference type="PANTHER" id="PTHR23220">
    <property type="entry name" value="INTEGRIN ALPHA"/>
    <property type="match status" value="1"/>
</dbReference>
<evidence type="ECO:0000313" key="5">
    <source>
        <dbReference type="EMBL" id="SDG90059.1"/>
    </source>
</evidence>
<keyword evidence="1" id="KW-0732">Signal</keyword>
<name>A0A1G7Y0T8_9BACT</name>
<dbReference type="InterPro" id="IPR028994">
    <property type="entry name" value="Integrin_alpha_N"/>
</dbReference>
<evidence type="ECO:0000256" key="2">
    <source>
        <dbReference type="ARBA" id="ARBA00022737"/>
    </source>
</evidence>
<dbReference type="Pfam" id="PF01839">
    <property type="entry name" value="FG-GAP"/>
    <property type="match status" value="19"/>
</dbReference>
<dbReference type="InterPro" id="IPR026444">
    <property type="entry name" value="Secre_tail"/>
</dbReference>
<dbReference type="STRING" id="659014.SAMN04487996_12521"/>
<organism evidence="5 6">
    <name type="scientific">Dyadobacter soli</name>
    <dbReference type="NCBI Taxonomy" id="659014"/>
    <lineage>
        <taxon>Bacteria</taxon>
        <taxon>Pseudomonadati</taxon>
        <taxon>Bacteroidota</taxon>
        <taxon>Cytophagia</taxon>
        <taxon>Cytophagales</taxon>
        <taxon>Spirosomataceae</taxon>
        <taxon>Dyadobacter</taxon>
    </lineage>
</organism>
<protein>
    <submittedName>
        <fullName evidence="5">Por secretion system C-terminal sorting domain-containing protein</fullName>
    </submittedName>
</protein>
<dbReference type="EMBL" id="FNAN01000025">
    <property type="protein sequence ID" value="SDG90059.1"/>
    <property type="molecule type" value="Genomic_DNA"/>
</dbReference>
<dbReference type="GO" id="GO:0098609">
    <property type="term" value="P:cell-cell adhesion"/>
    <property type="evidence" value="ECO:0007669"/>
    <property type="project" value="TreeGrafter"/>
</dbReference>
<keyword evidence="3" id="KW-0325">Glycoprotein</keyword>
<dbReference type="InterPro" id="IPR000413">
    <property type="entry name" value="Integrin_alpha"/>
</dbReference>
<sequence>MRKISTHQPLSEFKKRHIAMVAMLIALMAAWVATQRITIPTEQALTPNENTFLPSFPVQKGVQAKTSQNKAKGDTLINSAWYGSVMKSIQKAEYKFTKIDSLGKYSSPNRKNNMRFYYDENGFSVQPRTTKILEGKPDPRKQPHEQQYKTLAEWKVEFLMDKQQVVDGRWSVQDHQAEYITDNMTVQYVNGEDGMRQNFIVKKTLACSEELKVNFTVKTKLKQEFSNNRLSFIHPREGAVLNYDGLKVWDAKGKELAAQFEKNGQGYSIHVNTLGATYPVTIDPISSSPSASIESNQANAQLGYSVDGAGDVNKDGFDDIIVGAPYYDNGEVDEGAVFMFYGSQQGISTILSAPPVESNQAGALAGYSVAGAGDVNGDGFDDVIIGLPYYDNGQVDEGVVWVFGGSATGLDLATTKYILQGDQANSQYGWAVDGAGDVDADGFDDLIVGVPNYDHTLTDQGTIAVYRGSAVDLVINKQFQISKAGAKLGWSVAGIGDFNNDGYDDVGMGAPFLDDIYEDEGFYLWAFGSATGILSTGTRFFSGRQANCQMGYAISSAGDLNGDGFDEIIVGAPFFDNGNVDEGLVAIWYGTNNFPGGYATYDGGQDNAHFGMSIASLDDINQDGYEELLIGAPDYDNGQINEGAAFLYMGSAGGLGFTYTQIFESNQSESKFGQSLAGRMDLNGDGFQDLIIGASKYDNGQADEGAVFLYYDQPSPLGGNLDIIADSDQSAAWMGYSVSGAGDLNGDGYSDVIVGAPGYANGEAGEGVVFVYYGSANGLNTTSPVMLESNQGFSVFGNAVSTAGDVNGDGYSDIIVGNANGSNEEQQEGRVFIYHGSASGIATTPSVILEPNIAFARMGASVASAGDINGDGYSDVIIGASYSDVIVGAPSTTKNGTIYIYYGSPSGIIAATPTTFESGQDGAQFGYSVAGAGDVNGDGFSDIIAGAPYYDNGETDEGIVRLYYGSASGVNPLPVTLDANLAGALFGLSVSSAGDVNGDGYSDVAVGSPKFGSGQFQEGAVYIFMGSAAGINTTAAGRMESNIPEGNLGGSISGAGDLNGDGFADVVAGATLYSKGQTYEGAAYIYMGSVAGLAGYAAKIVETNQPSSLMSCASSAGDVNGDGYSDLIFGHHGFDSPEENEGGISMLYGSADVLATRYSAKIELNQAEARLGTSVAIAGDINGDGFSDVIVGSPQYDFGQYNEGTATVYLGTANGLSGVPTTLQRNQESSGFGISVASAGDVNGDGYDDVIVGAPFYNNGEAFEGAAFLYYGSNGGIINAPVLLEKDQAFAFFGISVSAAGDVNGDGYDDLLVGATGFNNGQTGEGGVFLYLGSASGINTNSTATLEMDQAGAGFGFPVSSAGDVNGDGFADVVVGATQYDNGETDEGAAFVFHGSAAGIITTPARMLESNQTNSDFGITVARAGDVNGDGFSDILIGAPNYDDGESNEGNVFVYHGSATGIAALPNRVLQFNQAGASFGGSVASAGDVNSDGYSDVIIGAFHYTAPQLDEGAVMIYLGSPSGITADVAKLLESSKAGAQFGISVAGGGDINGDGFGDIMTGASRYSNGQTDEGMVFVHYGNAAKNFKRNNVDLYNTDLVTPVNITNFSNSQFGAGLFARSFMGRDKGKLVWETRRNGTPYTGSPISNSGAFTAQQNVYTDLGLSGIELKTVVDKLPGRLTDVRARVKYNPATAITGQLYGPWRYVETVSGSPGALPVDLISFNVAWHQQGQMAMLNFITENESEIDHYEIEKSTNGKIFTKLTEVAADNIPDLHQYSYVDSNATASRQYYRLHILHANGASEYSRIVVLSNNNAAEISMYPNPATDVVNLKMTKMTGQVNLRVINSSGQTVKRLSFQAVPGERIQVQVSDLPTGIYNFHLQNDGKAQVLKLVKP</sequence>
<dbReference type="GO" id="GO:0005178">
    <property type="term" value="F:integrin binding"/>
    <property type="evidence" value="ECO:0007669"/>
    <property type="project" value="TreeGrafter"/>
</dbReference>
<evidence type="ECO:0000256" key="3">
    <source>
        <dbReference type="ARBA" id="ARBA00023180"/>
    </source>
</evidence>
<dbReference type="Gene3D" id="2.130.10.130">
    <property type="entry name" value="Integrin alpha, N-terminal"/>
    <property type="match status" value="10"/>
</dbReference>
<dbReference type="GO" id="GO:0008305">
    <property type="term" value="C:integrin complex"/>
    <property type="evidence" value="ECO:0007669"/>
    <property type="project" value="InterPro"/>
</dbReference>
<evidence type="ECO:0000256" key="1">
    <source>
        <dbReference type="ARBA" id="ARBA00022729"/>
    </source>
</evidence>
<proteinExistence type="predicted"/>
<dbReference type="GO" id="GO:0007229">
    <property type="term" value="P:integrin-mediated signaling pathway"/>
    <property type="evidence" value="ECO:0007669"/>
    <property type="project" value="TreeGrafter"/>
</dbReference>
<keyword evidence="2" id="KW-0677">Repeat</keyword>
<dbReference type="SMART" id="SM00191">
    <property type="entry name" value="Int_alpha"/>
    <property type="match status" value="21"/>
</dbReference>
<dbReference type="InterPro" id="IPR013519">
    <property type="entry name" value="Int_alpha_beta-p"/>
</dbReference>
<dbReference type="Pfam" id="PF18962">
    <property type="entry name" value="Por_Secre_tail"/>
    <property type="match status" value="1"/>
</dbReference>
<dbReference type="Proteomes" id="UP000198748">
    <property type="component" value="Unassembled WGS sequence"/>
</dbReference>
<evidence type="ECO:0000259" key="4">
    <source>
        <dbReference type="Pfam" id="PF18962"/>
    </source>
</evidence>
<accession>A0A1G7Y0T8</accession>
<dbReference type="GO" id="GO:0033627">
    <property type="term" value="P:cell adhesion mediated by integrin"/>
    <property type="evidence" value="ECO:0007669"/>
    <property type="project" value="TreeGrafter"/>
</dbReference>
<dbReference type="GO" id="GO:0007160">
    <property type="term" value="P:cell-matrix adhesion"/>
    <property type="evidence" value="ECO:0007669"/>
    <property type="project" value="TreeGrafter"/>
</dbReference>
<dbReference type="InterPro" id="IPR013517">
    <property type="entry name" value="FG-GAP"/>
</dbReference>
<dbReference type="PRINTS" id="PR01185">
    <property type="entry name" value="INTEGRINA"/>
</dbReference>
<dbReference type="PROSITE" id="PS51470">
    <property type="entry name" value="FG_GAP"/>
    <property type="match status" value="20"/>
</dbReference>
<gene>
    <name evidence="5" type="ORF">SAMN04487996_12521</name>
</gene>
<reference evidence="6" key="1">
    <citation type="submission" date="2016-10" db="EMBL/GenBank/DDBJ databases">
        <authorList>
            <person name="Varghese N."/>
            <person name="Submissions S."/>
        </authorList>
    </citation>
    <scope>NUCLEOTIDE SEQUENCE [LARGE SCALE GENOMIC DNA]</scope>
    <source>
        <strain evidence="6">DSM 25329</strain>
    </source>
</reference>
<dbReference type="GO" id="GO:0009897">
    <property type="term" value="C:external side of plasma membrane"/>
    <property type="evidence" value="ECO:0007669"/>
    <property type="project" value="TreeGrafter"/>
</dbReference>
<evidence type="ECO:0000313" key="6">
    <source>
        <dbReference type="Proteomes" id="UP000198748"/>
    </source>
</evidence>
<feature type="domain" description="Secretion system C-terminal sorting" evidence="4">
    <location>
        <begin position="1820"/>
        <end position="1892"/>
    </location>
</feature>
<keyword evidence="6" id="KW-1185">Reference proteome</keyword>
<dbReference type="SUPFAM" id="SSF69318">
    <property type="entry name" value="Integrin alpha N-terminal domain"/>
    <property type="match status" value="8"/>
</dbReference>
<dbReference type="OrthoDB" id="964745at2"/>
<dbReference type="PANTHER" id="PTHR23220:SF122">
    <property type="entry name" value="INTEGRIN ALPHA-PS1"/>
    <property type="match status" value="1"/>
</dbReference>
<dbReference type="NCBIfam" id="TIGR04183">
    <property type="entry name" value="Por_Secre_tail"/>
    <property type="match status" value="1"/>
</dbReference>
<dbReference type="RefSeq" id="WP_090157027.1">
    <property type="nucleotide sequence ID" value="NZ_FNAN01000025.1"/>
</dbReference>